<organism evidence="1">
    <name type="scientific">Pithovirus LCPAC401</name>
    <dbReference type="NCBI Taxonomy" id="2506595"/>
    <lineage>
        <taxon>Viruses</taxon>
        <taxon>Pithoviruses</taxon>
    </lineage>
</organism>
<protein>
    <recommendedName>
        <fullName evidence="2">Nucleoside phosphorylase</fullName>
    </recommendedName>
</protein>
<sequence length="231" mass="25603">MKVLILTNTALENNAVEKVWDGILERSINIGTFPNFEGKMNNNTIAHVHIANSYHAIPQLINIVNPDTILFVGELIGRCNVTKCGDIIIANEIVTSVDNALESCNITHSMKANCDVFQYIADDSKNIKVHMGQIELSSISQENRSPKEWLIPGKLNVIGVDIGTMNVYTLIRSHNELTKSKIDYLLVKGVSNNGTQPEGANEQNLKRIAAERSADWILQFCKEAAPYLGKQ</sequence>
<evidence type="ECO:0000313" key="1">
    <source>
        <dbReference type="EMBL" id="QBK92385.1"/>
    </source>
</evidence>
<dbReference type="InterPro" id="IPR035994">
    <property type="entry name" value="Nucleoside_phosphorylase_sf"/>
</dbReference>
<name>A0A481ZA92_9VIRU</name>
<accession>A0A481ZA92</accession>
<dbReference type="Gene3D" id="3.40.50.1580">
    <property type="entry name" value="Nucleoside phosphorylase domain"/>
    <property type="match status" value="1"/>
</dbReference>
<evidence type="ECO:0008006" key="2">
    <source>
        <dbReference type="Google" id="ProtNLM"/>
    </source>
</evidence>
<dbReference type="GO" id="GO:0003824">
    <property type="term" value="F:catalytic activity"/>
    <property type="evidence" value="ECO:0007669"/>
    <property type="project" value="InterPro"/>
</dbReference>
<dbReference type="GO" id="GO:0009116">
    <property type="term" value="P:nucleoside metabolic process"/>
    <property type="evidence" value="ECO:0007669"/>
    <property type="project" value="InterPro"/>
</dbReference>
<dbReference type="SUPFAM" id="SSF53167">
    <property type="entry name" value="Purine and uridine phosphorylases"/>
    <property type="match status" value="1"/>
</dbReference>
<proteinExistence type="predicted"/>
<gene>
    <name evidence="1" type="ORF">LCPAC401_00230</name>
</gene>
<dbReference type="EMBL" id="MK500577">
    <property type="protein sequence ID" value="QBK92385.1"/>
    <property type="molecule type" value="Genomic_DNA"/>
</dbReference>
<reference evidence="1" key="1">
    <citation type="journal article" date="2019" name="MBio">
        <title>Virus Genomes from Deep Sea Sediments Expand the Ocean Megavirome and Support Independent Origins of Viral Gigantism.</title>
        <authorList>
            <person name="Backstrom D."/>
            <person name="Yutin N."/>
            <person name="Jorgensen S.L."/>
            <person name="Dharamshi J."/>
            <person name="Homa F."/>
            <person name="Zaremba-Niedwiedzka K."/>
            <person name="Spang A."/>
            <person name="Wolf Y.I."/>
            <person name="Koonin E.V."/>
            <person name="Ettema T.J."/>
        </authorList>
    </citation>
    <scope>NUCLEOTIDE SEQUENCE</scope>
</reference>